<evidence type="ECO:0000256" key="1">
    <source>
        <dbReference type="SAM" id="Phobius"/>
    </source>
</evidence>
<dbReference type="RefSeq" id="WP_179667687.1">
    <property type="nucleotide sequence ID" value="NZ_JACCFP010000001.1"/>
</dbReference>
<name>A0A853C2E3_9ACTN</name>
<accession>A0A853C2E3</accession>
<protein>
    <submittedName>
        <fullName evidence="2">Drug/metabolite transporter (DMT)-like permease</fullName>
    </submittedName>
</protein>
<sequence length="95" mass="10291">MSDIDDDVERRRRHTAGAFDIRNVIGALLGLYGAVLTVLGLASDDSGRKTGDIDANLWAGIALLVVAGAFFAWARIRPIVVDDEAVRQSREQRPG</sequence>
<keyword evidence="1" id="KW-0472">Membrane</keyword>
<feature type="transmembrane region" description="Helical" evidence="1">
    <location>
        <begin position="55"/>
        <end position="74"/>
    </location>
</feature>
<feature type="transmembrane region" description="Helical" evidence="1">
    <location>
        <begin position="21"/>
        <end position="43"/>
    </location>
</feature>
<keyword evidence="3" id="KW-1185">Reference proteome</keyword>
<dbReference type="Proteomes" id="UP000530424">
    <property type="component" value="Unassembled WGS sequence"/>
</dbReference>
<comment type="caution">
    <text evidence="2">The sequence shown here is derived from an EMBL/GenBank/DDBJ whole genome shotgun (WGS) entry which is preliminary data.</text>
</comment>
<organism evidence="2 3">
    <name type="scientific">Nocardioides thalensis</name>
    <dbReference type="NCBI Taxonomy" id="1914755"/>
    <lineage>
        <taxon>Bacteria</taxon>
        <taxon>Bacillati</taxon>
        <taxon>Actinomycetota</taxon>
        <taxon>Actinomycetes</taxon>
        <taxon>Propionibacteriales</taxon>
        <taxon>Nocardioidaceae</taxon>
        <taxon>Nocardioides</taxon>
    </lineage>
</organism>
<proteinExistence type="predicted"/>
<evidence type="ECO:0000313" key="2">
    <source>
        <dbReference type="EMBL" id="NYJ01176.1"/>
    </source>
</evidence>
<keyword evidence="1" id="KW-0812">Transmembrane</keyword>
<dbReference type="EMBL" id="JACCFP010000001">
    <property type="protein sequence ID" value="NYJ01176.1"/>
    <property type="molecule type" value="Genomic_DNA"/>
</dbReference>
<evidence type="ECO:0000313" key="3">
    <source>
        <dbReference type="Proteomes" id="UP000530424"/>
    </source>
</evidence>
<keyword evidence="1" id="KW-1133">Transmembrane helix</keyword>
<dbReference type="AlphaFoldDB" id="A0A853C2E3"/>
<gene>
    <name evidence="2" type="ORF">HNR19_001874</name>
</gene>
<reference evidence="2 3" key="1">
    <citation type="submission" date="2020-07" db="EMBL/GenBank/DDBJ databases">
        <title>Sequencing the genomes of 1000 actinobacteria strains.</title>
        <authorList>
            <person name="Klenk H.-P."/>
        </authorList>
    </citation>
    <scope>NUCLEOTIDE SEQUENCE [LARGE SCALE GENOMIC DNA]</scope>
    <source>
        <strain evidence="2 3">DSM 103833</strain>
    </source>
</reference>